<dbReference type="STRING" id="579138.Zymop_0330"/>
<dbReference type="PANTHER" id="PTHR10151">
    <property type="entry name" value="ECTONUCLEOTIDE PYROPHOSPHATASE/PHOSPHODIESTERASE"/>
    <property type="match status" value="1"/>
</dbReference>
<evidence type="ECO:0000256" key="5">
    <source>
        <dbReference type="PIRSR" id="PIRSR031924-51"/>
    </source>
</evidence>
<organism evidence="7 8">
    <name type="scientific">Zymomonas mobilis subsp. pomaceae (strain ATCC 29192 / DSM 22645 / JCM 10191 / CCUG 17912 / NBRC 13757 / NCIMB 11200 / NRRL B-4491 / Barker I)</name>
    <dbReference type="NCBI Taxonomy" id="579138"/>
    <lineage>
        <taxon>Bacteria</taxon>
        <taxon>Pseudomonadati</taxon>
        <taxon>Pseudomonadota</taxon>
        <taxon>Alphaproteobacteria</taxon>
        <taxon>Sphingomonadales</taxon>
        <taxon>Zymomonadaceae</taxon>
        <taxon>Zymomonas</taxon>
    </lineage>
</organism>
<protein>
    <submittedName>
        <fullName evidence="7">Type I phosphodiesterase/nucleotide pyrophosphatase</fullName>
    </submittedName>
</protein>
<keyword evidence="1 4" id="KW-0597">Phosphoprotein</keyword>
<dbReference type="eggNOG" id="COG1524">
    <property type="taxonomic scope" value="Bacteria"/>
</dbReference>
<evidence type="ECO:0000313" key="8">
    <source>
        <dbReference type="Proteomes" id="UP000000491"/>
    </source>
</evidence>
<gene>
    <name evidence="7" type="ordered locus">Zymop_0330</name>
</gene>
<name>F8EUL7_ZYMMT</name>
<dbReference type="EMBL" id="CP002865">
    <property type="protein sequence ID" value="AEI37233.1"/>
    <property type="molecule type" value="Genomic_DNA"/>
</dbReference>
<dbReference type="GO" id="GO:0046872">
    <property type="term" value="F:metal ion binding"/>
    <property type="evidence" value="ECO:0007669"/>
    <property type="project" value="UniProtKB-KW"/>
</dbReference>
<dbReference type="Pfam" id="PF01663">
    <property type="entry name" value="Phosphodiest"/>
    <property type="match status" value="1"/>
</dbReference>
<dbReference type="RefSeq" id="WP_013933632.1">
    <property type="nucleotide sequence ID" value="NC_015709.1"/>
</dbReference>
<evidence type="ECO:0000256" key="4">
    <source>
        <dbReference type="PIRSR" id="PIRSR031924-50"/>
    </source>
</evidence>
<keyword evidence="2" id="KW-0479">Metal-binding</keyword>
<dbReference type="Gene3D" id="3.40.720.10">
    <property type="entry name" value="Alkaline Phosphatase, subunit A"/>
    <property type="match status" value="1"/>
</dbReference>
<reference evidence="7 8" key="1">
    <citation type="journal article" date="2011" name="J. Bacteriol.">
        <title>Genome sequence of the ethanol-producing Zymomonas mobilis subsp. pomaceae lectotype strain ATCC 29192.</title>
        <authorList>
            <person name="Kouvelis V.N."/>
            <person name="Davenport K.W."/>
            <person name="Brettin T.S."/>
            <person name="Bruce D."/>
            <person name="Detter C."/>
            <person name="Han C.S."/>
            <person name="Nolan M."/>
            <person name="Tapia R."/>
            <person name="Damoulaki A."/>
            <person name="Kyrpides N.C."/>
            <person name="Typas M.A."/>
            <person name="Pappas K.M."/>
        </authorList>
    </citation>
    <scope>NUCLEOTIDE SEQUENCE [LARGE SCALE GENOMIC DNA]</scope>
    <source>
        <strain evidence="8">ATCC 29192 / DSM 22645 / JCM 10191 / CCUG 17912 / NBRC 13757 / NCIMB 11200 / NRRL B-4491 / Barker I</strain>
    </source>
</reference>
<dbReference type="CDD" id="cd16016">
    <property type="entry name" value="AP-SPAP"/>
    <property type="match status" value="1"/>
</dbReference>
<feature type="binding site" evidence="5">
    <location>
        <begin position="191"/>
        <end position="193"/>
    </location>
    <ligand>
        <name>substrate</name>
    </ligand>
</feature>
<dbReference type="SUPFAM" id="SSF53649">
    <property type="entry name" value="Alkaline phosphatase-like"/>
    <property type="match status" value="1"/>
</dbReference>
<dbReference type="Proteomes" id="UP000000491">
    <property type="component" value="Chromosome"/>
</dbReference>
<accession>F8EUL7</accession>
<dbReference type="GO" id="GO:0004035">
    <property type="term" value="F:alkaline phosphatase activity"/>
    <property type="evidence" value="ECO:0007669"/>
    <property type="project" value="InterPro"/>
</dbReference>
<sequence length="582" mass="63730">MLSYSFFRLLRSRLPLLALIAYMPVSMLEAIADAAPPASVSETIADSTLISDKAVGAWVGQHLVVAISVDQFSANLFSEYRNRFRLGMKQLQNGVVYPIAYHSHAATQTCPGHSVLLTGDHPSRTGIIANHWYDLSLTRADKKVYCSEDPTVAFTDSKNYKVSIQYLKVPTLGDRMKALNPHSRVISIAGKDRAALMMGGHSIDQAWFWRKDSYVTLPDQKAPMPASVKIVNEQINTLLQQDETPIMPSFCADHALPLELNNHFIIGKTPVFRKAGDFKTFRSTPDYDRSTTDIAVGLIDELKLGHGNAPDLLTISLSGTDVIGHKYGTEGAEMCTQMAGLDENIAKIIAALDRNGVPYVLMLTADHGGLDTPERANLRGIPTAQRVDARLTPSIISSKLADRFHLDPNRPLLFATSPHGDWYISRDISPAIKTQIIEAAKAEITAYPQVAAVFTASELNKIAIPTKSPELWTLAERARGSFDPLRSGDLIVLLKPRVTPIAKVNGEGEAIATHGSPWNYDRRVPILFYAPNVSGFEQPMPVETVDIMPTLSALIQLPLKKGEVDGRCLDLDPGKGSTCPTE</sequence>
<feature type="chain" id="PRO_5003369773" evidence="6">
    <location>
        <begin position="35"/>
        <end position="582"/>
    </location>
</feature>
<dbReference type="InterPro" id="IPR002591">
    <property type="entry name" value="Phosphodiest/P_Trfase"/>
</dbReference>
<evidence type="ECO:0000256" key="3">
    <source>
        <dbReference type="ARBA" id="ARBA00022729"/>
    </source>
</evidence>
<feature type="active site" description="Phosphothreonine intermediate" evidence="4">
    <location>
        <position position="109"/>
    </location>
</feature>
<keyword evidence="3 6" id="KW-0732">Signal</keyword>
<dbReference type="AlphaFoldDB" id="F8EUL7"/>
<dbReference type="PATRIC" id="fig|579138.3.peg.348"/>
<evidence type="ECO:0000256" key="2">
    <source>
        <dbReference type="ARBA" id="ARBA00022723"/>
    </source>
</evidence>
<dbReference type="KEGG" id="zmp:Zymop_0330"/>
<proteinExistence type="predicted"/>
<feature type="binding site" evidence="5">
    <location>
        <position position="130"/>
    </location>
    <ligand>
        <name>substrate</name>
    </ligand>
</feature>
<dbReference type="Gene3D" id="3.30.1360.150">
    <property type="match status" value="1"/>
</dbReference>
<dbReference type="InterPro" id="IPR017850">
    <property type="entry name" value="Alkaline_phosphatase_core_sf"/>
</dbReference>
<dbReference type="PIRSF" id="PIRSF031924">
    <property type="entry name" value="Pi-irrepressible_AP"/>
    <property type="match status" value="1"/>
</dbReference>
<dbReference type="PANTHER" id="PTHR10151:SF120">
    <property type="entry name" value="BIS(5'-ADENOSYL)-TRIPHOSPHATASE"/>
    <property type="match status" value="1"/>
</dbReference>
<evidence type="ECO:0000256" key="1">
    <source>
        <dbReference type="ARBA" id="ARBA00022553"/>
    </source>
</evidence>
<evidence type="ECO:0000256" key="6">
    <source>
        <dbReference type="SAM" id="SignalP"/>
    </source>
</evidence>
<feature type="signal peptide" evidence="6">
    <location>
        <begin position="1"/>
        <end position="34"/>
    </location>
</feature>
<dbReference type="HOGENOM" id="CLU_034095_0_0_5"/>
<evidence type="ECO:0000313" key="7">
    <source>
        <dbReference type="EMBL" id="AEI37233.1"/>
    </source>
</evidence>
<dbReference type="InterPro" id="IPR026263">
    <property type="entry name" value="Alkaline_phosphatase_prok"/>
</dbReference>